<accession>X1S110</accession>
<comment type="caution">
    <text evidence="1">The sequence shown here is derived from an EMBL/GenBank/DDBJ whole genome shotgun (WGS) entry which is preliminary data.</text>
</comment>
<gene>
    <name evidence="1" type="ORF">S12H4_17732</name>
</gene>
<dbReference type="EMBL" id="BARW01008698">
    <property type="protein sequence ID" value="GAI86712.1"/>
    <property type="molecule type" value="Genomic_DNA"/>
</dbReference>
<proteinExistence type="predicted"/>
<sequence length="56" mass="6665">FMRVKLCFKCKQYIPIRENDFKNSREISLFDKAHTGHPTQIVNEEEVASYEKWTAS</sequence>
<dbReference type="AlphaFoldDB" id="X1S110"/>
<protein>
    <submittedName>
        <fullName evidence="1">Uncharacterized protein</fullName>
    </submittedName>
</protein>
<feature type="non-terminal residue" evidence="1">
    <location>
        <position position="1"/>
    </location>
</feature>
<organism evidence="1">
    <name type="scientific">marine sediment metagenome</name>
    <dbReference type="NCBI Taxonomy" id="412755"/>
    <lineage>
        <taxon>unclassified sequences</taxon>
        <taxon>metagenomes</taxon>
        <taxon>ecological metagenomes</taxon>
    </lineage>
</organism>
<reference evidence="1" key="1">
    <citation type="journal article" date="2014" name="Front. Microbiol.">
        <title>High frequency of phylogenetically diverse reductive dehalogenase-homologous genes in deep subseafloor sedimentary metagenomes.</title>
        <authorList>
            <person name="Kawai M."/>
            <person name="Futagami T."/>
            <person name="Toyoda A."/>
            <person name="Takaki Y."/>
            <person name="Nishi S."/>
            <person name="Hori S."/>
            <person name="Arai W."/>
            <person name="Tsubouchi T."/>
            <person name="Morono Y."/>
            <person name="Uchiyama I."/>
            <person name="Ito T."/>
            <person name="Fujiyama A."/>
            <person name="Inagaki F."/>
            <person name="Takami H."/>
        </authorList>
    </citation>
    <scope>NUCLEOTIDE SEQUENCE</scope>
    <source>
        <strain evidence="1">Expedition CK06-06</strain>
    </source>
</reference>
<name>X1S110_9ZZZZ</name>
<evidence type="ECO:0000313" key="1">
    <source>
        <dbReference type="EMBL" id="GAI86712.1"/>
    </source>
</evidence>